<evidence type="ECO:0000256" key="1">
    <source>
        <dbReference type="SAM" id="MobiDB-lite"/>
    </source>
</evidence>
<feature type="chain" id="PRO_5026102746" description="Small secreted protein" evidence="2">
    <location>
        <begin position="20"/>
        <end position="165"/>
    </location>
</feature>
<feature type="region of interest" description="Disordered" evidence="1">
    <location>
        <begin position="143"/>
        <end position="165"/>
    </location>
</feature>
<dbReference type="EMBL" id="MU005582">
    <property type="protein sequence ID" value="KAF2684022.1"/>
    <property type="molecule type" value="Genomic_DNA"/>
</dbReference>
<gene>
    <name evidence="3" type="ORF">K458DRAFT_431639</name>
</gene>
<evidence type="ECO:0000313" key="3">
    <source>
        <dbReference type="EMBL" id="KAF2684022.1"/>
    </source>
</evidence>
<dbReference type="Proteomes" id="UP000799291">
    <property type="component" value="Unassembled WGS sequence"/>
</dbReference>
<protein>
    <recommendedName>
        <fullName evidence="5">Small secreted protein</fullName>
    </recommendedName>
</protein>
<keyword evidence="2" id="KW-0732">Signal</keyword>
<accession>A0A6G1J0J5</accession>
<proteinExistence type="predicted"/>
<dbReference type="PANTHER" id="PTHR38849">
    <property type="entry name" value="SMALL SECRETED PROTEIN"/>
    <property type="match status" value="1"/>
</dbReference>
<evidence type="ECO:0008006" key="5">
    <source>
        <dbReference type="Google" id="ProtNLM"/>
    </source>
</evidence>
<keyword evidence="4" id="KW-1185">Reference proteome</keyword>
<feature type="compositionally biased region" description="Polar residues" evidence="1">
    <location>
        <begin position="153"/>
        <end position="165"/>
    </location>
</feature>
<organism evidence="3 4">
    <name type="scientific">Lentithecium fluviatile CBS 122367</name>
    <dbReference type="NCBI Taxonomy" id="1168545"/>
    <lineage>
        <taxon>Eukaryota</taxon>
        <taxon>Fungi</taxon>
        <taxon>Dikarya</taxon>
        <taxon>Ascomycota</taxon>
        <taxon>Pezizomycotina</taxon>
        <taxon>Dothideomycetes</taxon>
        <taxon>Pleosporomycetidae</taxon>
        <taxon>Pleosporales</taxon>
        <taxon>Massarineae</taxon>
        <taxon>Lentitheciaceae</taxon>
        <taxon>Lentithecium</taxon>
    </lineage>
</organism>
<evidence type="ECO:0000256" key="2">
    <source>
        <dbReference type="SAM" id="SignalP"/>
    </source>
</evidence>
<reference evidence="3" key="1">
    <citation type="journal article" date="2020" name="Stud. Mycol.">
        <title>101 Dothideomycetes genomes: a test case for predicting lifestyles and emergence of pathogens.</title>
        <authorList>
            <person name="Haridas S."/>
            <person name="Albert R."/>
            <person name="Binder M."/>
            <person name="Bloem J."/>
            <person name="Labutti K."/>
            <person name="Salamov A."/>
            <person name="Andreopoulos B."/>
            <person name="Baker S."/>
            <person name="Barry K."/>
            <person name="Bills G."/>
            <person name="Bluhm B."/>
            <person name="Cannon C."/>
            <person name="Castanera R."/>
            <person name="Culley D."/>
            <person name="Daum C."/>
            <person name="Ezra D."/>
            <person name="Gonzalez J."/>
            <person name="Henrissat B."/>
            <person name="Kuo A."/>
            <person name="Liang C."/>
            <person name="Lipzen A."/>
            <person name="Lutzoni F."/>
            <person name="Magnuson J."/>
            <person name="Mondo S."/>
            <person name="Nolan M."/>
            <person name="Ohm R."/>
            <person name="Pangilinan J."/>
            <person name="Park H.-J."/>
            <person name="Ramirez L."/>
            <person name="Alfaro M."/>
            <person name="Sun H."/>
            <person name="Tritt A."/>
            <person name="Yoshinaga Y."/>
            <person name="Zwiers L.-H."/>
            <person name="Turgeon B."/>
            <person name="Goodwin S."/>
            <person name="Spatafora J."/>
            <person name="Crous P."/>
            <person name="Grigoriev I."/>
        </authorList>
    </citation>
    <scope>NUCLEOTIDE SEQUENCE</scope>
    <source>
        <strain evidence="3">CBS 122367</strain>
    </source>
</reference>
<dbReference type="PANTHER" id="PTHR38849:SF1">
    <property type="entry name" value="SMALL SECRETED PROTEIN"/>
    <property type="match status" value="1"/>
</dbReference>
<evidence type="ECO:0000313" key="4">
    <source>
        <dbReference type="Proteomes" id="UP000799291"/>
    </source>
</evidence>
<dbReference type="OrthoDB" id="2151417at2759"/>
<sequence>MRFSASVLLTSLLASGALAAPVAKRALTAQSYADFQVSDGVAGNAQAEVLAKFPIDMNNLASVSDADHQVISDARQVAESAETDGFNPAIDAATGDAATALQNGKIKNKVLKLQLEVMDLMISQAQGTDETAKIAEEQKKLDTNIATDKKNAGQASQGVTDSFTG</sequence>
<name>A0A6G1J0J5_9PLEO</name>
<dbReference type="AlphaFoldDB" id="A0A6G1J0J5"/>
<feature type="signal peptide" evidence="2">
    <location>
        <begin position="1"/>
        <end position="19"/>
    </location>
</feature>